<dbReference type="Proteomes" id="UP001485043">
    <property type="component" value="Unassembled WGS sequence"/>
</dbReference>
<dbReference type="GO" id="GO:0035861">
    <property type="term" value="C:site of double-strand break"/>
    <property type="evidence" value="ECO:0007669"/>
    <property type="project" value="TreeGrafter"/>
</dbReference>
<name>A0AAW1T5M5_9CHLO</name>
<keyword evidence="5" id="KW-0234">DNA repair</keyword>
<dbReference type="SUPFAM" id="SSF56672">
    <property type="entry name" value="DNA/RNA polymerases"/>
    <property type="match status" value="1"/>
</dbReference>
<dbReference type="InterPro" id="IPR001126">
    <property type="entry name" value="UmuC"/>
</dbReference>
<keyword evidence="2" id="KW-0808">Transferase</keyword>
<dbReference type="InterPro" id="IPR043502">
    <property type="entry name" value="DNA/RNA_pol_sf"/>
</dbReference>
<feature type="domain" description="UmuC" evidence="8">
    <location>
        <begin position="9"/>
        <end position="204"/>
    </location>
</feature>
<evidence type="ECO:0000256" key="7">
    <source>
        <dbReference type="SAM" id="MobiDB-lite"/>
    </source>
</evidence>
<accession>A0AAW1T5M5</accession>
<dbReference type="GO" id="GO:0042276">
    <property type="term" value="P:error-prone translesion synthesis"/>
    <property type="evidence" value="ECO:0007669"/>
    <property type="project" value="TreeGrafter"/>
</dbReference>
<evidence type="ECO:0000256" key="4">
    <source>
        <dbReference type="ARBA" id="ARBA00022763"/>
    </source>
</evidence>
<protein>
    <recommendedName>
        <fullName evidence="8">UmuC domain-containing protein</fullName>
    </recommendedName>
</protein>
<dbReference type="PROSITE" id="PS50173">
    <property type="entry name" value="UMUC"/>
    <property type="match status" value="1"/>
</dbReference>
<dbReference type="PANTHER" id="PTHR45873">
    <property type="entry name" value="DNA POLYMERASE ETA"/>
    <property type="match status" value="1"/>
</dbReference>
<evidence type="ECO:0000256" key="5">
    <source>
        <dbReference type="ARBA" id="ARBA00023204"/>
    </source>
</evidence>
<dbReference type="AlphaFoldDB" id="A0AAW1T5M5"/>
<comment type="caution">
    <text evidence="9">The sequence shown here is derived from an EMBL/GenBank/DDBJ whole genome shotgun (WGS) entry which is preliminary data.</text>
</comment>
<dbReference type="GO" id="GO:0046872">
    <property type="term" value="F:metal ion binding"/>
    <property type="evidence" value="ECO:0007669"/>
    <property type="project" value="UniProtKB-KW"/>
</dbReference>
<keyword evidence="6" id="KW-0539">Nucleus</keyword>
<dbReference type="Gene3D" id="1.10.150.20">
    <property type="entry name" value="5' to 3' exonuclease, C-terminal subdomain"/>
    <property type="match status" value="1"/>
</dbReference>
<dbReference type="InterPro" id="IPR052230">
    <property type="entry name" value="DNA_polymerase_eta"/>
</dbReference>
<evidence type="ECO:0000256" key="2">
    <source>
        <dbReference type="ARBA" id="ARBA00022679"/>
    </source>
</evidence>
<gene>
    <name evidence="9" type="ORF">WJX84_000340</name>
</gene>
<keyword evidence="3" id="KW-0479">Metal-binding</keyword>
<dbReference type="Pfam" id="PF00817">
    <property type="entry name" value="IMS"/>
    <property type="match status" value="1"/>
</dbReference>
<dbReference type="GO" id="GO:0006281">
    <property type="term" value="P:DNA repair"/>
    <property type="evidence" value="ECO:0007669"/>
    <property type="project" value="UniProtKB-KW"/>
</dbReference>
<evidence type="ECO:0000313" key="9">
    <source>
        <dbReference type="EMBL" id="KAK9863912.1"/>
    </source>
</evidence>
<evidence type="ECO:0000256" key="3">
    <source>
        <dbReference type="ARBA" id="ARBA00022723"/>
    </source>
</evidence>
<proteinExistence type="predicted"/>
<evidence type="ECO:0000313" key="10">
    <source>
        <dbReference type="Proteomes" id="UP001485043"/>
    </source>
</evidence>
<dbReference type="GO" id="GO:0003887">
    <property type="term" value="F:DNA-directed DNA polymerase activity"/>
    <property type="evidence" value="ECO:0007669"/>
    <property type="project" value="TreeGrafter"/>
</dbReference>
<keyword evidence="4" id="KW-0227">DNA damage</keyword>
<organism evidence="9 10">
    <name type="scientific">Apatococcus fuscideae</name>
    <dbReference type="NCBI Taxonomy" id="2026836"/>
    <lineage>
        <taxon>Eukaryota</taxon>
        <taxon>Viridiplantae</taxon>
        <taxon>Chlorophyta</taxon>
        <taxon>core chlorophytes</taxon>
        <taxon>Trebouxiophyceae</taxon>
        <taxon>Chlorellales</taxon>
        <taxon>Chlorellaceae</taxon>
        <taxon>Apatococcus</taxon>
    </lineage>
</organism>
<keyword evidence="10" id="KW-1185">Reference proteome</keyword>
<dbReference type="EMBL" id="JALJOV010000415">
    <property type="protein sequence ID" value="KAK9863912.1"/>
    <property type="molecule type" value="Genomic_DNA"/>
</dbReference>
<dbReference type="InterPro" id="IPR043128">
    <property type="entry name" value="Rev_trsase/Diguanyl_cyclase"/>
</dbReference>
<dbReference type="Gene3D" id="3.30.70.270">
    <property type="match status" value="2"/>
</dbReference>
<feature type="region of interest" description="Disordered" evidence="7">
    <location>
        <begin position="345"/>
        <end position="386"/>
    </location>
</feature>
<feature type="compositionally biased region" description="Polar residues" evidence="7">
    <location>
        <begin position="348"/>
        <end position="372"/>
    </location>
</feature>
<evidence type="ECO:0000256" key="6">
    <source>
        <dbReference type="ARBA" id="ARBA00023242"/>
    </source>
</evidence>
<dbReference type="GO" id="GO:0005634">
    <property type="term" value="C:nucleus"/>
    <property type="evidence" value="ECO:0007669"/>
    <property type="project" value="UniProtKB-SubCell"/>
</dbReference>
<comment type="subcellular location">
    <subcellularLocation>
        <location evidence="1">Nucleus</location>
    </subcellularLocation>
</comment>
<evidence type="ECO:0000259" key="8">
    <source>
        <dbReference type="PROSITE" id="PS50173"/>
    </source>
</evidence>
<sequence length="386" mass="41647">MVLPTGSVVLHADIDAFFAQVEANRNPHLKGKPLAIQQHQDIIAVTHDARAAGVKKHMAPKEARAIVQRIGGNVAHVHLEPGARVSYGPYRDVSRTFMALLRRFPSVAVVEKASIDEAYLLCMPDPGSCAPLSMEQAVRLANSIKQTADKELQLTVSIGCARNKLLAKLSSQAAKPNGLHAIDTPQEVQRLLAATQAKRLPRCGGKVADTLSAAGVHSIADVQAWSEAQLREDLGFQPDIAAQLWAWCRGQCEEEVAERGPPKTLSVQISLTPVPLAMHPSQGAQVSAAGGKAGMFEPLPLGQPDFRMRLRSLLQAMGNDLLNRVNIDSEDAHRWPRTMTLSMRAYSASKQSKGGTRSSAFPSPSLQSQPARQQDADPPIPFITGD</sequence>
<reference evidence="9 10" key="1">
    <citation type="journal article" date="2024" name="Nat. Commun.">
        <title>Phylogenomics reveals the evolutionary origins of lichenization in chlorophyte algae.</title>
        <authorList>
            <person name="Puginier C."/>
            <person name="Libourel C."/>
            <person name="Otte J."/>
            <person name="Skaloud P."/>
            <person name="Haon M."/>
            <person name="Grisel S."/>
            <person name="Petersen M."/>
            <person name="Berrin J.G."/>
            <person name="Delaux P.M."/>
            <person name="Dal Grande F."/>
            <person name="Keller J."/>
        </authorList>
    </citation>
    <scope>NUCLEOTIDE SEQUENCE [LARGE SCALE GENOMIC DNA]</scope>
    <source>
        <strain evidence="9 10">SAG 2523</strain>
    </source>
</reference>
<dbReference type="PANTHER" id="PTHR45873:SF1">
    <property type="entry name" value="DNA POLYMERASE ETA"/>
    <property type="match status" value="1"/>
</dbReference>
<dbReference type="GO" id="GO:0005657">
    <property type="term" value="C:replication fork"/>
    <property type="evidence" value="ECO:0007669"/>
    <property type="project" value="TreeGrafter"/>
</dbReference>
<dbReference type="GO" id="GO:0009314">
    <property type="term" value="P:response to radiation"/>
    <property type="evidence" value="ECO:0007669"/>
    <property type="project" value="TreeGrafter"/>
</dbReference>
<dbReference type="Gene3D" id="3.40.1170.60">
    <property type="match status" value="1"/>
</dbReference>
<evidence type="ECO:0000256" key="1">
    <source>
        <dbReference type="ARBA" id="ARBA00004123"/>
    </source>
</evidence>